<dbReference type="InParanoid" id="A0A7M7NZ92"/>
<dbReference type="EnsemblMetazoa" id="XM_030986925">
    <property type="protein sequence ID" value="XP_030842785"/>
    <property type="gene ID" value="LOC594709"/>
</dbReference>
<dbReference type="GeneID" id="594709"/>
<dbReference type="GO" id="GO:0016324">
    <property type="term" value="C:apical plasma membrane"/>
    <property type="evidence" value="ECO:0000318"/>
    <property type="project" value="GO_Central"/>
</dbReference>
<name>A0A7M7NZ92_STRPU</name>
<feature type="domain" description="Major facilitator superfamily (MFS) profile" evidence="6">
    <location>
        <begin position="47"/>
        <end position="498"/>
    </location>
</feature>
<evidence type="ECO:0000313" key="8">
    <source>
        <dbReference type="Proteomes" id="UP000007110"/>
    </source>
</evidence>
<protein>
    <recommendedName>
        <fullName evidence="6">Major facilitator superfamily (MFS) profile domain-containing protein</fullName>
    </recommendedName>
</protein>
<feature type="transmembrane region" description="Helical" evidence="5">
    <location>
        <begin position="42"/>
        <end position="61"/>
    </location>
</feature>
<dbReference type="InterPro" id="IPR050382">
    <property type="entry name" value="MFS_Na/Anion_cotransporter"/>
</dbReference>
<dbReference type="InterPro" id="IPR011701">
    <property type="entry name" value="MFS"/>
</dbReference>
<accession>A0A7M7NZ92</accession>
<evidence type="ECO:0000259" key="6">
    <source>
        <dbReference type="PROSITE" id="PS50850"/>
    </source>
</evidence>
<feature type="transmembrane region" description="Helical" evidence="5">
    <location>
        <begin position="473"/>
        <end position="492"/>
    </location>
</feature>
<dbReference type="PANTHER" id="PTHR11662:SF399">
    <property type="entry name" value="FI19708P1-RELATED"/>
    <property type="match status" value="1"/>
</dbReference>
<dbReference type="OrthoDB" id="2985014at2759"/>
<evidence type="ECO:0000256" key="1">
    <source>
        <dbReference type="ARBA" id="ARBA00004141"/>
    </source>
</evidence>
<feature type="transmembrane region" description="Helical" evidence="5">
    <location>
        <begin position="436"/>
        <end position="461"/>
    </location>
</feature>
<proteinExistence type="predicted"/>
<feature type="transmembrane region" description="Helical" evidence="5">
    <location>
        <begin position="299"/>
        <end position="323"/>
    </location>
</feature>
<feature type="transmembrane region" description="Helical" evidence="5">
    <location>
        <begin position="405"/>
        <end position="424"/>
    </location>
</feature>
<dbReference type="GO" id="GO:0022857">
    <property type="term" value="F:transmembrane transporter activity"/>
    <property type="evidence" value="ECO:0000318"/>
    <property type="project" value="GO_Central"/>
</dbReference>
<dbReference type="AlphaFoldDB" id="A0A7M7NZ92"/>
<dbReference type="RefSeq" id="XP_030842785.1">
    <property type="nucleotide sequence ID" value="XM_030986925.1"/>
</dbReference>
<keyword evidence="3 5" id="KW-1133">Transmembrane helix</keyword>
<keyword evidence="2 5" id="KW-0812">Transmembrane</keyword>
<feature type="transmembrane region" description="Helical" evidence="5">
    <location>
        <begin position="143"/>
        <end position="166"/>
    </location>
</feature>
<feature type="transmembrane region" description="Helical" evidence="5">
    <location>
        <begin position="241"/>
        <end position="261"/>
    </location>
</feature>
<comment type="subcellular location">
    <subcellularLocation>
        <location evidence="1">Membrane</location>
        <topology evidence="1">Multi-pass membrane protein</topology>
    </subcellularLocation>
</comment>
<dbReference type="Gene3D" id="1.20.1250.20">
    <property type="entry name" value="MFS general substrate transporter like domains"/>
    <property type="match status" value="2"/>
</dbReference>
<dbReference type="PROSITE" id="PS50850">
    <property type="entry name" value="MFS"/>
    <property type="match status" value="1"/>
</dbReference>
<evidence type="ECO:0000256" key="5">
    <source>
        <dbReference type="SAM" id="Phobius"/>
    </source>
</evidence>
<dbReference type="Proteomes" id="UP000007110">
    <property type="component" value="Unassembled WGS sequence"/>
</dbReference>
<evidence type="ECO:0000256" key="4">
    <source>
        <dbReference type="ARBA" id="ARBA00023136"/>
    </source>
</evidence>
<feature type="transmembrane region" description="Helical" evidence="5">
    <location>
        <begin position="380"/>
        <end position="399"/>
    </location>
</feature>
<dbReference type="FunFam" id="1.20.1250.20:FF:000423">
    <property type="entry name" value="Putative inorganic phosphate cotransporter-like Protein"/>
    <property type="match status" value="1"/>
</dbReference>
<reference evidence="8" key="1">
    <citation type="submission" date="2015-02" db="EMBL/GenBank/DDBJ databases">
        <title>Genome sequencing for Strongylocentrotus purpuratus.</title>
        <authorList>
            <person name="Murali S."/>
            <person name="Liu Y."/>
            <person name="Vee V."/>
            <person name="English A."/>
            <person name="Wang M."/>
            <person name="Skinner E."/>
            <person name="Han Y."/>
            <person name="Muzny D.M."/>
            <person name="Worley K.C."/>
            <person name="Gibbs R.A."/>
        </authorList>
    </citation>
    <scope>NUCLEOTIDE SEQUENCE</scope>
</reference>
<keyword evidence="8" id="KW-1185">Reference proteome</keyword>
<dbReference type="Pfam" id="PF07690">
    <property type="entry name" value="MFS_1"/>
    <property type="match status" value="1"/>
</dbReference>
<evidence type="ECO:0000256" key="2">
    <source>
        <dbReference type="ARBA" id="ARBA00022692"/>
    </source>
</evidence>
<dbReference type="FunFam" id="1.20.1250.20:FF:001156">
    <property type="entry name" value="Uncharacterized protein"/>
    <property type="match status" value="1"/>
</dbReference>
<dbReference type="SUPFAM" id="SSF103473">
    <property type="entry name" value="MFS general substrate transporter"/>
    <property type="match status" value="1"/>
</dbReference>
<evidence type="ECO:0000256" key="3">
    <source>
        <dbReference type="ARBA" id="ARBA00022989"/>
    </source>
</evidence>
<organism evidence="7 8">
    <name type="scientific">Strongylocentrotus purpuratus</name>
    <name type="common">Purple sea urchin</name>
    <dbReference type="NCBI Taxonomy" id="7668"/>
    <lineage>
        <taxon>Eukaryota</taxon>
        <taxon>Metazoa</taxon>
        <taxon>Echinodermata</taxon>
        <taxon>Eleutherozoa</taxon>
        <taxon>Echinozoa</taxon>
        <taxon>Echinoidea</taxon>
        <taxon>Euechinoidea</taxon>
        <taxon>Echinacea</taxon>
        <taxon>Camarodonta</taxon>
        <taxon>Echinidea</taxon>
        <taxon>Strongylocentrotidae</taxon>
        <taxon>Strongylocentrotus</taxon>
    </lineage>
</organism>
<sequence length="534" mass="58400">MAPGPDPVTEKAVVRDAVDMTEDDELVPLLSKGRRPSNTLCSCRYIVSYLVFLGFTCAFMNRVNISVAMTAMANSTYSSTYDTVNSTAELCPERSNETEETIREGEFPWDSHTQEQILASFYYGFPFFQIPAGLLADRYPRSCTIIIGVGYLISSISNLFIPLAAFNGGAPAIMALRIISGLAESGCYPCIYSLMSRWAPEADRSKLLAIAFAGSSFGQIIAQPISGILSESDFLGGWPSTFYLFGSLGILWYIPWVLLVYHSPTVHPRISQEERDYIVTQLNLTDGPPKTPKYPWKDFLTSMPLFAVCATDFALLWVLYSLTANLPIFLKEALRFDISQSGILASVPHIVFFFFIMGGGFLADFLLTHTKLSLTAVRKIMTTLGLVPSGAFLVLAGYVGCNATLVLIFISLGLATTGLAYSGASLTMMEFAPAYAGMVVAIANSVATIPGFVAPIVVAIYTENQADLGGWRTFFWISFGICMAAWVIFMIFGTSELQSWAKVVDDEDGIDSKSYTNGRAIESTDFRCSTDKSL</sequence>
<dbReference type="OMA" id="ESTRTCA"/>
<reference evidence="7" key="2">
    <citation type="submission" date="2021-01" db="UniProtKB">
        <authorList>
            <consortium name="EnsemblMetazoa"/>
        </authorList>
    </citation>
    <scope>IDENTIFICATION</scope>
</reference>
<dbReference type="InterPro" id="IPR036259">
    <property type="entry name" value="MFS_trans_sf"/>
</dbReference>
<dbReference type="KEGG" id="spu:594709"/>
<evidence type="ECO:0000313" key="7">
    <source>
        <dbReference type="EnsemblMetazoa" id="XP_030842785"/>
    </source>
</evidence>
<dbReference type="InterPro" id="IPR020846">
    <property type="entry name" value="MFS_dom"/>
</dbReference>
<feature type="transmembrane region" description="Helical" evidence="5">
    <location>
        <begin position="207"/>
        <end position="229"/>
    </location>
</feature>
<keyword evidence="4 5" id="KW-0472">Membrane</keyword>
<feature type="transmembrane region" description="Helical" evidence="5">
    <location>
        <begin position="343"/>
        <end position="368"/>
    </location>
</feature>
<dbReference type="PANTHER" id="PTHR11662">
    <property type="entry name" value="SOLUTE CARRIER FAMILY 17"/>
    <property type="match status" value="1"/>
</dbReference>